<dbReference type="Proteomes" id="UP000265520">
    <property type="component" value="Unassembled WGS sequence"/>
</dbReference>
<evidence type="ECO:0000256" key="1">
    <source>
        <dbReference type="SAM" id="MobiDB-lite"/>
    </source>
</evidence>
<reference evidence="2 3" key="1">
    <citation type="journal article" date="2018" name="Front. Plant Sci.">
        <title>Red Clover (Trifolium pratense) and Zigzag Clover (T. medium) - A Picture of Genomic Similarities and Differences.</title>
        <authorList>
            <person name="Dluhosova J."/>
            <person name="Istvanek J."/>
            <person name="Nedelnik J."/>
            <person name="Repkova J."/>
        </authorList>
    </citation>
    <scope>NUCLEOTIDE SEQUENCE [LARGE SCALE GENOMIC DNA]</scope>
    <source>
        <strain evidence="3">cv. 10/8</strain>
        <tissue evidence="2">Leaf</tissue>
    </source>
</reference>
<comment type="caution">
    <text evidence="2">The sequence shown here is derived from an EMBL/GenBank/DDBJ whole genome shotgun (WGS) entry which is preliminary data.</text>
</comment>
<dbReference type="AlphaFoldDB" id="A0A392TLP6"/>
<protein>
    <submittedName>
        <fullName evidence="2">Uncharacterized protein</fullName>
    </submittedName>
</protein>
<feature type="non-terminal residue" evidence="2">
    <location>
        <position position="1"/>
    </location>
</feature>
<keyword evidence="3" id="KW-1185">Reference proteome</keyword>
<organism evidence="2 3">
    <name type="scientific">Trifolium medium</name>
    <dbReference type="NCBI Taxonomy" id="97028"/>
    <lineage>
        <taxon>Eukaryota</taxon>
        <taxon>Viridiplantae</taxon>
        <taxon>Streptophyta</taxon>
        <taxon>Embryophyta</taxon>
        <taxon>Tracheophyta</taxon>
        <taxon>Spermatophyta</taxon>
        <taxon>Magnoliopsida</taxon>
        <taxon>eudicotyledons</taxon>
        <taxon>Gunneridae</taxon>
        <taxon>Pentapetalae</taxon>
        <taxon>rosids</taxon>
        <taxon>fabids</taxon>
        <taxon>Fabales</taxon>
        <taxon>Fabaceae</taxon>
        <taxon>Papilionoideae</taxon>
        <taxon>50 kb inversion clade</taxon>
        <taxon>NPAAA clade</taxon>
        <taxon>Hologalegina</taxon>
        <taxon>IRL clade</taxon>
        <taxon>Trifolieae</taxon>
        <taxon>Trifolium</taxon>
    </lineage>
</organism>
<proteinExistence type="predicted"/>
<evidence type="ECO:0000313" key="2">
    <source>
        <dbReference type="EMBL" id="MCI61524.1"/>
    </source>
</evidence>
<dbReference type="EMBL" id="LXQA010601282">
    <property type="protein sequence ID" value="MCI61524.1"/>
    <property type="molecule type" value="Genomic_DNA"/>
</dbReference>
<name>A0A392TLP6_9FABA</name>
<accession>A0A392TLP6</accession>
<evidence type="ECO:0000313" key="3">
    <source>
        <dbReference type="Proteomes" id="UP000265520"/>
    </source>
</evidence>
<sequence>ENPMEYPKLIRGGAYVHANTQTINNSDNSTQRHPYVLAQACECPALFFNKNPDNGVAKAQNVNNHRTRKATTR</sequence>
<feature type="region of interest" description="Disordered" evidence="1">
    <location>
        <begin position="53"/>
        <end position="73"/>
    </location>
</feature>